<reference evidence="1" key="1">
    <citation type="journal article" date="2015" name="Nature">
        <title>Complex archaea that bridge the gap between prokaryotes and eukaryotes.</title>
        <authorList>
            <person name="Spang A."/>
            <person name="Saw J.H."/>
            <person name="Jorgensen S.L."/>
            <person name="Zaremba-Niedzwiedzka K."/>
            <person name="Martijn J."/>
            <person name="Lind A.E."/>
            <person name="van Eijk R."/>
            <person name="Schleper C."/>
            <person name="Guy L."/>
            <person name="Ettema T.J."/>
        </authorList>
    </citation>
    <scope>NUCLEOTIDE SEQUENCE</scope>
</reference>
<sequence>MNDLLAAAREADRARIQAAIRCCLEGRELAPKKRLYAPVLWALRVAGLLLLGASVRCALNCHSAQLLARAHALRSLLAS</sequence>
<evidence type="ECO:0000313" key="1">
    <source>
        <dbReference type="EMBL" id="KKL73743.1"/>
    </source>
</evidence>
<accession>A0A0F9EI54</accession>
<protein>
    <submittedName>
        <fullName evidence="1">Uncharacterized protein</fullName>
    </submittedName>
</protein>
<name>A0A0F9EI54_9ZZZZ</name>
<gene>
    <name evidence="1" type="ORF">LCGC14_2071820</name>
</gene>
<dbReference type="EMBL" id="LAZR01024867">
    <property type="protein sequence ID" value="KKL73743.1"/>
    <property type="molecule type" value="Genomic_DNA"/>
</dbReference>
<dbReference type="AlphaFoldDB" id="A0A0F9EI54"/>
<organism evidence="1">
    <name type="scientific">marine sediment metagenome</name>
    <dbReference type="NCBI Taxonomy" id="412755"/>
    <lineage>
        <taxon>unclassified sequences</taxon>
        <taxon>metagenomes</taxon>
        <taxon>ecological metagenomes</taxon>
    </lineage>
</organism>
<proteinExistence type="predicted"/>
<comment type="caution">
    <text evidence="1">The sequence shown here is derived from an EMBL/GenBank/DDBJ whole genome shotgun (WGS) entry which is preliminary data.</text>
</comment>